<keyword evidence="6" id="KW-1185">Reference proteome</keyword>
<dbReference type="Pfam" id="PF13041">
    <property type="entry name" value="PPR_2"/>
    <property type="match status" value="2"/>
</dbReference>
<feature type="repeat" description="PPR" evidence="3">
    <location>
        <begin position="505"/>
        <end position="540"/>
    </location>
</feature>
<reference evidence="5 6" key="1">
    <citation type="journal article" date="2013" name="Genome Biol.">
        <title>The genome sequence of the most widely cultivated cacao type and its use to identify candidate genes regulating pod color.</title>
        <authorList>
            <person name="Motamayor J.C."/>
            <person name="Mockaitis K."/>
            <person name="Schmutz J."/>
            <person name="Haiminen N."/>
            <person name="Iii D.L."/>
            <person name="Cornejo O."/>
            <person name="Findley S.D."/>
            <person name="Zheng P."/>
            <person name="Utro F."/>
            <person name="Royaert S."/>
            <person name="Saski C."/>
            <person name="Jenkins J."/>
            <person name="Podicheti R."/>
            <person name="Zhao M."/>
            <person name="Scheffler B.E."/>
            <person name="Stack J.C."/>
            <person name="Feltus F.A."/>
            <person name="Mustiga G.M."/>
            <person name="Amores F."/>
            <person name="Phillips W."/>
            <person name="Marelli J.P."/>
            <person name="May G.D."/>
            <person name="Shapiro H."/>
            <person name="Ma J."/>
            <person name="Bustamante C.D."/>
            <person name="Schnell R.J."/>
            <person name="Main D."/>
            <person name="Gilbert D."/>
            <person name="Parida L."/>
            <person name="Kuhn D.N."/>
        </authorList>
    </citation>
    <scope>NUCLEOTIDE SEQUENCE [LARGE SCALE GENOMIC DNA]</scope>
    <source>
        <strain evidence="6">cv. Matina 1-6</strain>
    </source>
</reference>
<dbReference type="PANTHER" id="PTHR47933:SF11">
    <property type="entry name" value="PENTATRICOPEPTIDE REPEAT-CONTAINING PROTEIN 2"/>
    <property type="match status" value="1"/>
</dbReference>
<organism evidence="5 6">
    <name type="scientific">Theobroma cacao</name>
    <name type="common">Cacao</name>
    <name type="synonym">Cocoa</name>
    <dbReference type="NCBI Taxonomy" id="3641"/>
    <lineage>
        <taxon>Eukaryota</taxon>
        <taxon>Viridiplantae</taxon>
        <taxon>Streptophyta</taxon>
        <taxon>Embryophyta</taxon>
        <taxon>Tracheophyta</taxon>
        <taxon>Spermatophyta</taxon>
        <taxon>Magnoliopsida</taxon>
        <taxon>eudicotyledons</taxon>
        <taxon>Gunneridae</taxon>
        <taxon>Pentapetalae</taxon>
        <taxon>rosids</taxon>
        <taxon>malvids</taxon>
        <taxon>Malvales</taxon>
        <taxon>Malvaceae</taxon>
        <taxon>Byttnerioideae</taxon>
        <taxon>Theobroma</taxon>
    </lineage>
</organism>
<dbReference type="FunCoup" id="A0A061GFK1">
    <property type="interactions" value="1628"/>
</dbReference>
<proteinExistence type="inferred from homology"/>
<dbReference type="PANTHER" id="PTHR47933">
    <property type="entry name" value="PENTATRICOPEPTIDE REPEAT-CONTAINING PROTEIN 1, MITOCHONDRIAL"/>
    <property type="match status" value="1"/>
</dbReference>
<evidence type="ECO:0000313" key="6">
    <source>
        <dbReference type="Proteomes" id="UP000026915"/>
    </source>
</evidence>
<accession>A0A061GFK1</accession>
<dbReference type="STRING" id="3641.A0A061GFK1"/>
<dbReference type="InterPro" id="IPR002885">
    <property type="entry name" value="PPR_rpt"/>
</dbReference>
<gene>
    <name evidence="5" type="ORF">TCM_029948</name>
</gene>
<dbReference type="InParanoid" id="A0A061GFK1"/>
<dbReference type="OMA" id="RRAYDWA"/>
<dbReference type="GO" id="GO:0003729">
    <property type="term" value="F:mRNA binding"/>
    <property type="evidence" value="ECO:0000318"/>
    <property type="project" value="GO_Central"/>
</dbReference>
<evidence type="ECO:0000256" key="3">
    <source>
        <dbReference type="PROSITE-ProRule" id="PRU00708"/>
    </source>
</evidence>
<sequence>MWRSMAGRSRQVVARIFCAANINQVLSETQKHYHYLPKTLLSQTPRFLSNFSANPSDDSSRGFAENGDSQLDGFAPAIETNAVEVPSFEGSVGDETQMDSSVSGDDRNDIEEDIQVYEIDGNKLENVLSLLQSRVDGSLESSLDVMALDLNEDFVVKVLQTPFISGENLIRFFKWVMKKPGCKVTTSVVDSLVKGICSDLRKKDAYDLWDLVKDIGDKENGVLTVNVLNELIALFSKLGKGKAAMEVFNKFGDFGCVPNIVTYYFTIEALCRRSIYDWAWSVCEKMLDGESLPDGEQVGKIISWFCRGGKAENAHTVYLLAKEKNKQLPRSSVNFLISSLCKKDETVNLALEMLDGFSGEARKYAIKPFSSVVRGLCRMRNLDEAKTLLLKMIADGPPPGNAVFNSVVNGYSKAGDMDKAKEMIKLMEDRGLKPDVYTYTVVMSGYANGGQMDEACEVLSEAKKKHMKLSPVTYHTLIRGYCKIEEFDKALKLLAEMKDFGVQPNVDEYNKLIQSLCLKALDWQTAEKLLDEMKENGLYLNGITQGLIKAVKELEAEEVDSREATTTEV</sequence>
<dbReference type="EMBL" id="CM001884">
    <property type="protein sequence ID" value="EOY28351.1"/>
    <property type="molecule type" value="Genomic_DNA"/>
</dbReference>
<dbReference type="Pfam" id="PF13812">
    <property type="entry name" value="PPR_3"/>
    <property type="match status" value="1"/>
</dbReference>
<comment type="similarity">
    <text evidence="1">Belongs to the PPR family. P subfamily.</text>
</comment>
<dbReference type="Gene3D" id="1.25.40.10">
    <property type="entry name" value="Tetratricopeptide repeat domain"/>
    <property type="match status" value="4"/>
</dbReference>
<dbReference type="AlphaFoldDB" id="A0A061GFK1"/>
<feature type="repeat" description="PPR" evidence="3">
    <location>
        <begin position="400"/>
        <end position="434"/>
    </location>
</feature>
<dbReference type="Gramene" id="EOY28351">
    <property type="protein sequence ID" value="EOY28351"/>
    <property type="gene ID" value="TCM_029948"/>
</dbReference>
<dbReference type="Pfam" id="PF01535">
    <property type="entry name" value="PPR"/>
    <property type="match status" value="1"/>
</dbReference>
<protein>
    <submittedName>
        <fullName evidence="5">Pentatricopeptide repeat-containing protein, putative isoform 1</fullName>
    </submittedName>
</protein>
<feature type="repeat" description="PPR" evidence="3">
    <location>
        <begin position="470"/>
        <end position="504"/>
    </location>
</feature>
<keyword evidence="2" id="KW-0677">Repeat</keyword>
<evidence type="ECO:0000256" key="1">
    <source>
        <dbReference type="ARBA" id="ARBA00007626"/>
    </source>
</evidence>
<dbReference type="Proteomes" id="UP000026915">
    <property type="component" value="Chromosome 6"/>
</dbReference>
<evidence type="ECO:0000256" key="4">
    <source>
        <dbReference type="SAM" id="MobiDB-lite"/>
    </source>
</evidence>
<feature type="repeat" description="PPR" evidence="3">
    <location>
        <begin position="365"/>
        <end position="399"/>
    </location>
</feature>
<dbReference type="InterPro" id="IPR051240">
    <property type="entry name" value="Mito_RNA-Proc/Resp"/>
</dbReference>
<dbReference type="PROSITE" id="PS51375">
    <property type="entry name" value="PPR"/>
    <property type="match status" value="6"/>
</dbReference>
<feature type="repeat" description="PPR" evidence="3">
    <location>
        <begin position="224"/>
        <end position="258"/>
    </location>
</feature>
<dbReference type="eggNOG" id="KOG4197">
    <property type="taxonomic scope" value="Eukaryota"/>
</dbReference>
<dbReference type="SUPFAM" id="SSF81901">
    <property type="entry name" value="HCP-like"/>
    <property type="match status" value="1"/>
</dbReference>
<dbReference type="InterPro" id="IPR011990">
    <property type="entry name" value="TPR-like_helical_dom_sf"/>
</dbReference>
<name>A0A061GFK1_THECC</name>
<dbReference type="NCBIfam" id="TIGR00756">
    <property type="entry name" value="PPR"/>
    <property type="match status" value="4"/>
</dbReference>
<feature type="region of interest" description="Disordered" evidence="4">
    <location>
        <begin position="86"/>
        <end position="107"/>
    </location>
</feature>
<feature type="repeat" description="PPR" evidence="3">
    <location>
        <begin position="435"/>
        <end position="469"/>
    </location>
</feature>
<evidence type="ECO:0000313" key="5">
    <source>
        <dbReference type="EMBL" id="EOY28351.1"/>
    </source>
</evidence>
<evidence type="ECO:0000256" key="2">
    <source>
        <dbReference type="ARBA" id="ARBA00022737"/>
    </source>
</evidence>